<evidence type="ECO:0000313" key="5">
    <source>
        <dbReference type="Proteomes" id="UP000247523"/>
    </source>
</evidence>
<organism evidence="2 5">
    <name type="scientific">Lachnotalea glycerini</name>
    <dbReference type="NCBI Taxonomy" id="1763509"/>
    <lineage>
        <taxon>Bacteria</taxon>
        <taxon>Bacillati</taxon>
        <taxon>Bacillota</taxon>
        <taxon>Clostridia</taxon>
        <taxon>Lachnospirales</taxon>
        <taxon>Lachnospiraceae</taxon>
        <taxon>Lachnotalea</taxon>
    </lineage>
</organism>
<keyword evidence="1" id="KW-0812">Transmembrane</keyword>
<reference evidence="3" key="3">
    <citation type="submission" date="2018-07" db="EMBL/GenBank/DDBJ databases">
        <authorList>
            <person name="Quirk P.G."/>
            <person name="Krulwich T.A."/>
        </authorList>
    </citation>
    <scope>NUCLEOTIDE SEQUENCE</scope>
    <source>
        <strain evidence="3">CCRI-19302</strain>
    </source>
</reference>
<dbReference type="RefSeq" id="WP_094376424.1">
    <property type="nucleotide sequence ID" value="NZ_NOKA02000026.1"/>
</dbReference>
<sequence>MEMCYEGALAMPSGFAVMEEEEMMIIEGGGAFTAKTALKWIAATILGGIVYDVLKAAAIKVGCWAALNAAAIATVVSRVVAVGILTGIAACYGAMLYKTYKSLMKKR</sequence>
<dbReference type="EMBL" id="NOKA02000026">
    <property type="protein sequence ID" value="RDY30877.1"/>
    <property type="molecule type" value="Genomic_DNA"/>
</dbReference>
<reference evidence="2 5" key="2">
    <citation type="submission" date="2018-05" db="EMBL/GenBank/DDBJ databases">
        <title>Genomic Encyclopedia of Type Strains, Phase IV (KMG-IV): sequencing the most valuable type-strain genomes for metagenomic binning, comparative biology and taxonomic classification.</title>
        <authorList>
            <person name="Goeker M."/>
        </authorList>
    </citation>
    <scope>NUCLEOTIDE SEQUENCE [LARGE SCALE GENOMIC DNA]</scope>
    <source>
        <strain evidence="2 5">DSM 28816</strain>
    </source>
</reference>
<accession>A0A255INB1</accession>
<dbReference type="EMBL" id="QICS01000008">
    <property type="protein sequence ID" value="PXV88297.1"/>
    <property type="molecule type" value="Genomic_DNA"/>
</dbReference>
<gene>
    <name evidence="2" type="ORF">C8E03_10818</name>
    <name evidence="3" type="ORF">CG710_012455</name>
</gene>
<dbReference type="Proteomes" id="UP000216411">
    <property type="component" value="Unassembled WGS sequence"/>
</dbReference>
<protein>
    <submittedName>
        <fullName evidence="2">Uncharacterized protein</fullName>
    </submittedName>
</protein>
<comment type="caution">
    <text evidence="2">The sequence shown here is derived from an EMBL/GenBank/DDBJ whole genome shotgun (WGS) entry which is preliminary data.</text>
</comment>
<evidence type="ECO:0000313" key="2">
    <source>
        <dbReference type="EMBL" id="PXV88297.1"/>
    </source>
</evidence>
<evidence type="ECO:0000313" key="3">
    <source>
        <dbReference type="EMBL" id="RDY30877.1"/>
    </source>
</evidence>
<feature type="transmembrane region" description="Helical" evidence="1">
    <location>
        <begin position="75"/>
        <end position="97"/>
    </location>
</feature>
<proteinExistence type="predicted"/>
<reference evidence="3 4" key="1">
    <citation type="journal article" date="2017" name="Genome Announc.">
        <title>Draft Genome Sequence of a Sporulating and Motile Strain of Lachnotalea glycerini Isolated from Water in Quebec City, Canada.</title>
        <authorList>
            <person name="Maheux A.F."/>
            <person name="Boudreau D.K."/>
            <person name="Berube E."/>
            <person name="Boissinot M."/>
            <person name="Raymond F."/>
            <person name="Brodeur S."/>
            <person name="Corbeil J."/>
            <person name="Isabel S."/>
            <person name="Omar R.F."/>
            <person name="Bergeron M.G."/>
        </authorList>
    </citation>
    <scope>NUCLEOTIDE SEQUENCE [LARGE SCALE GENOMIC DNA]</scope>
    <source>
        <strain evidence="3 4">CCRI-19302</strain>
    </source>
</reference>
<evidence type="ECO:0000313" key="4">
    <source>
        <dbReference type="Proteomes" id="UP000216411"/>
    </source>
</evidence>
<keyword evidence="1" id="KW-1133">Transmembrane helix</keyword>
<evidence type="ECO:0000256" key="1">
    <source>
        <dbReference type="SAM" id="Phobius"/>
    </source>
</evidence>
<name>A0A255INB1_9FIRM</name>
<keyword evidence="4" id="KW-1185">Reference proteome</keyword>
<keyword evidence="1" id="KW-0472">Membrane</keyword>
<dbReference type="Proteomes" id="UP000247523">
    <property type="component" value="Unassembled WGS sequence"/>
</dbReference>
<dbReference type="AlphaFoldDB" id="A0A255INB1"/>